<evidence type="ECO:0000313" key="1">
    <source>
        <dbReference type="EMBL" id="GAG39464.1"/>
    </source>
</evidence>
<dbReference type="EMBL" id="BARS01040784">
    <property type="protein sequence ID" value="GAG39464.1"/>
    <property type="molecule type" value="Genomic_DNA"/>
</dbReference>
<feature type="non-terminal residue" evidence="1">
    <location>
        <position position="1"/>
    </location>
</feature>
<comment type="caution">
    <text evidence="1">The sequence shown here is derived from an EMBL/GenBank/DDBJ whole genome shotgun (WGS) entry which is preliminary data.</text>
</comment>
<sequence>DFGLLFAGDDTKKLYARYGWVQITGRKFIRTEQGKQLVMPEEGVKMYYSLTGKDFPTAIVNLQGDEW</sequence>
<proteinExistence type="predicted"/>
<accession>X0X8G4</accession>
<dbReference type="AlphaFoldDB" id="X0X8G4"/>
<reference evidence="1" key="1">
    <citation type="journal article" date="2014" name="Front. Microbiol.">
        <title>High frequency of phylogenetically diverse reductive dehalogenase-homologous genes in deep subseafloor sedimentary metagenomes.</title>
        <authorList>
            <person name="Kawai M."/>
            <person name="Futagami T."/>
            <person name="Toyoda A."/>
            <person name="Takaki Y."/>
            <person name="Nishi S."/>
            <person name="Hori S."/>
            <person name="Arai W."/>
            <person name="Tsubouchi T."/>
            <person name="Morono Y."/>
            <person name="Uchiyama I."/>
            <person name="Ito T."/>
            <person name="Fujiyama A."/>
            <person name="Inagaki F."/>
            <person name="Takami H."/>
        </authorList>
    </citation>
    <scope>NUCLEOTIDE SEQUENCE</scope>
    <source>
        <strain evidence="1">Expedition CK06-06</strain>
    </source>
</reference>
<gene>
    <name evidence="1" type="ORF">S01H1_62124</name>
</gene>
<protein>
    <submittedName>
        <fullName evidence="1">Uncharacterized protein</fullName>
    </submittedName>
</protein>
<name>X0X8G4_9ZZZZ</name>
<organism evidence="1">
    <name type="scientific">marine sediment metagenome</name>
    <dbReference type="NCBI Taxonomy" id="412755"/>
    <lineage>
        <taxon>unclassified sequences</taxon>
        <taxon>metagenomes</taxon>
        <taxon>ecological metagenomes</taxon>
    </lineage>
</organism>